<reference evidence="1 2" key="1">
    <citation type="submission" date="2023-10" db="EMBL/GenBank/DDBJ databases">
        <title>Novel methanotroph of the genus Methylocapsa from a subarctic wetland.</title>
        <authorList>
            <person name="Belova S.E."/>
            <person name="Oshkin I.Y."/>
            <person name="Miroshnikov K."/>
            <person name="Dedysh S.N."/>
        </authorList>
    </citation>
    <scope>NUCLEOTIDE SEQUENCE [LARGE SCALE GENOMIC DNA]</scope>
    <source>
        <strain evidence="1 2">RX1</strain>
    </source>
</reference>
<keyword evidence="2" id="KW-1185">Reference proteome</keyword>
<dbReference type="Proteomes" id="UP001626536">
    <property type="component" value="Chromosome"/>
</dbReference>
<name>A0ABZ0HQ87_9HYPH</name>
<proteinExistence type="predicted"/>
<evidence type="ECO:0000313" key="1">
    <source>
        <dbReference type="EMBL" id="WOJ89439.1"/>
    </source>
</evidence>
<gene>
    <name evidence="1" type="ORF">RZS28_16840</name>
</gene>
<evidence type="ECO:0008006" key="3">
    <source>
        <dbReference type="Google" id="ProtNLM"/>
    </source>
</evidence>
<organism evidence="1 2">
    <name type="scientific">Methylocapsa polymorpha</name>
    <dbReference type="NCBI Taxonomy" id="3080828"/>
    <lineage>
        <taxon>Bacteria</taxon>
        <taxon>Pseudomonadati</taxon>
        <taxon>Pseudomonadota</taxon>
        <taxon>Alphaproteobacteria</taxon>
        <taxon>Hyphomicrobiales</taxon>
        <taxon>Beijerinckiaceae</taxon>
        <taxon>Methylocapsa</taxon>
    </lineage>
</organism>
<protein>
    <recommendedName>
        <fullName evidence="3">Transposase</fullName>
    </recommendedName>
</protein>
<dbReference type="EMBL" id="CP136862">
    <property type="protein sequence ID" value="WOJ89439.1"/>
    <property type="molecule type" value="Genomic_DNA"/>
</dbReference>
<sequence>MSSAQITPEVLGKHILALLPQDGTPVLNRVMRVMLSREFETQIEPTL</sequence>
<dbReference type="RefSeq" id="WP_407338880.1">
    <property type="nucleotide sequence ID" value="NZ_CP136862.1"/>
</dbReference>
<evidence type="ECO:0000313" key="2">
    <source>
        <dbReference type="Proteomes" id="UP001626536"/>
    </source>
</evidence>
<accession>A0ABZ0HQ87</accession>